<dbReference type="Proteomes" id="UP001597327">
    <property type="component" value="Unassembled WGS sequence"/>
</dbReference>
<name>A0ABW4JTC9_9HYPH</name>
<feature type="transmembrane region" description="Helical" evidence="1">
    <location>
        <begin position="53"/>
        <end position="75"/>
    </location>
</feature>
<keyword evidence="1" id="KW-0812">Transmembrane</keyword>
<accession>A0ABW4JTC9</accession>
<dbReference type="Pfam" id="PF20061">
    <property type="entry name" value="DUF6460"/>
    <property type="match status" value="1"/>
</dbReference>
<evidence type="ECO:0000259" key="2">
    <source>
        <dbReference type="Pfam" id="PF20061"/>
    </source>
</evidence>
<proteinExistence type="predicted"/>
<keyword evidence="1" id="KW-1133">Transmembrane helix</keyword>
<feature type="domain" description="DUF6460" evidence="2">
    <location>
        <begin position="43"/>
        <end position="77"/>
    </location>
</feature>
<dbReference type="InterPro" id="IPR045594">
    <property type="entry name" value="DUF6460"/>
</dbReference>
<dbReference type="RefSeq" id="WP_149890881.1">
    <property type="nucleotide sequence ID" value="NZ_JBHUFA010000001.1"/>
</dbReference>
<evidence type="ECO:0000313" key="4">
    <source>
        <dbReference type="Proteomes" id="UP001597327"/>
    </source>
</evidence>
<evidence type="ECO:0000313" key="3">
    <source>
        <dbReference type="EMBL" id="MFD1695382.1"/>
    </source>
</evidence>
<organism evidence="3 4">
    <name type="scientific">Roseibium aestuarii</name>
    <dbReference type="NCBI Taxonomy" id="2600299"/>
    <lineage>
        <taxon>Bacteria</taxon>
        <taxon>Pseudomonadati</taxon>
        <taxon>Pseudomonadota</taxon>
        <taxon>Alphaproteobacteria</taxon>
        <taxon>Hyphomicrobiales</taxon>
        <taxon>Stappiaceae</taxon>
        <taxon>Roseibium</taxon>
    </lineage>
</organism>
<gene>
    <name evidence="3" type="ORF">ACFSC7_07625</name>
</gene>
<comment type="caution">
    <text evidence="3">The sequence shown here is derived from an EMBL/GenBank/DDBJ whole genome shotgun (WGS) entry which is preliminary data.</text>
</comment>
<protein>
    <submittedName>
        <fullName evidence="3">DUF6460 domain-containing protein</fullName>
    </submittedName>
</protein>
<keyword evidence="1" id="KW-0472">Membrane</keyword>
<dbReference type="EMBL" id="JBHUFA010000001">
    <property type="protein sequence ID" value="MFD1695382.1"/>
    <property type="molecule type" value="Genomic_DNA"/>
</dbReference>
<reference evidence="4" key="1">
    <citation type="journal article" date="2019" name="Int. J. Syst. Evol. Microbiol.">
        <title>The Global Catalogue of Microorganisms (GCM) 10K type strain sequencing project: providing services to taxonomists for standard genome sequencing and annotation.</title>
        <authorList>
            <consortium name="The Broad Institute Genomics Platform"/>
            <consortium name="The Broad Institute Genome Sequencing Center for Infectious Disease"/>
            <person name="Wu L."/>
            <person name="Ma J."/>
        </authorList>
    </citation>
    <scope>NUCLEOTIDE SEQUENCE [LARGE SCALE GENOMIC DNA]</scope>
    <source>
        <strain evidence="4">JCM 3369</strain>
    </source>
</reference>
<keyword evidence="4" id="KW-1185">Reference proteome</keyword>
<evidence type="ECO:0000256" key="1">
    <source>
        <dbReference type="SAM" id="Phobius"/>
    </source>
</evidence>
<sequence>MSNFLLTILRLAGFSLFVGIGLSIFGLSAEDLLAQIGLTPLDVWIYVLNFVDWAIPTMVLGALIVVPIWLVIFLLRPPGTE</sequence>